<evidence type="ECO:0000259" key="2">
    <source>
        <dbReference type="SMART" id="SM00256"/>
    </source>
</evidence>
<dbReference type="InterPro" id="IPR036047">
    <property type="entry name" value="F-box-like_dom_sf"/>
</dbReference>
<dbReference type="AlphaFoldDB" id="A0AAV1CTN1"/>
<reference evidence="3" key="1">
    <citation type="submission" date="2023-03" db="EMBL/GenBank/DDBJ databases">
        <authorList>
            <person name="Julca I."/>
        </authorList>
    </citation>
    <scope>NUCLEOTIDE SEQUENCE</scope>
</reference>
<evidence type="ECO:0000313" key="4">
    <source>
        <dbReference type="Proteomes" id="UP001161247"/>
    </source>
</evidence>
<sequence length="471" mass="53318">MAFSAFKFLWSLLLLMMNLSDPPSSSSSSGSSSSSSNNWIPDFSTPVLPPPPFPSAVDELAEHEDLLWEIFLLLPVKTLIRFKSVSKKWNRIISDHKFGIRHTRQTPNPNPTSLVMIRNKYIALLPLQDDHRNRLQRLRFPALNYFSPPNSDISLRTITICNGLVLGFLSSVFSPRRNAYCVTNIATRKFLRLPPPIQITGSQILGITLAFDPSKSPNFTVLCIGRTNSLPISPVKMEIYSSETGEWKVWEGKIINTRHAVKVFTRGVLWNNTINWLTPIGNSFYFSLADETMRVLPMPPECSDGMYICRRMMFLGESRGFLHLLDLEIDISSNPPIHVYQMKENHKGWVLKNRVSLDHIARIFPGMTGQIPLAVVDSTGSDSDGADHLFDYFTYSVLTVIWAEDGESFDLILMIPSQIIAYNTKSDTVRVILRFQDNVPMTNFKGYEVHHFNDTLAPIPTPTPTPVELEN</sequence>
<keyword evidence="4" id="KW-1185">Reference proteome</keyword>
<name>A0AAV1CTN1_OLDCO</name>
<dbReference type="SMART" id="SM00256">
    <property type="entry name" value="FBOX"/>
    <property type="match status" value="1"/>
</dbReference>
<dbReference type="Pfam" id="PF24750">
    <property type="entry name" value="b-prop_At3g26010-like"/>
    <property type="match status" value="1"/>
</dbReference>
<feature type="chain" id="PRO_5043718210" evidence="1">
    <location>
        <begin position="21"/>
        <end position="471"/>
    </location>
</feature>
<evidence type="ECO:0000256" key="1">
    <source>
        <dbReference type="SAM" id="SignalP"/>
    </source>
</evidence>
<dbReference type="Proteomes" id="UP001161247">
    <property type="component" value="Chromosome 3"/>
</dbReference>
<dbReference type="PANTHER" id="PTHR35546">
    <property type="entry name" value="F-BOX PROTEIN INTERACTION DOMAIN PROTEIN-RELATED"/>
    <property type="match status" value="1"/>
</dbReference>
<dbReference type="Pfam" id="PF00646">
    <property type="entry name" value="F-box"/>
    <property type="match status" value="1"/>
</dbReference>
<evidence type="ECO:0000313" key="3">
    <source>
        <dbReference type="EMBL" id="CAI9098543.1"/>
    </source>
</evidence>
<proteinExistence type="predicted"/>
<dbReference type="SUPFAM" id="SSF81383">
    <property type="entry name" value="F-box domain"/>
    <property type="match status" value="1"/>
</dbReference>
<accession>A0AAV1CTN1</accession>
<dbReference type="InterPro" id="IPR056592">
    <property type="entry name" value="Beta-prop_At3g26010-like"/>
</dbReference>
<dbReference type="PANTHER" id="PTHR35546:SF130">
    <property type="entry name" value="EXPRESSED PROTEIN"/>
    <property type="match status" value="1"/>
</dbReference>
<protein>
    <submittedName>
        <fullName evidence="3">OLC1v1035209C1</fullName>
    </submittedName>
</protein>
<keyword evidence="1" id="KW-0732">Signal</keyword>
<organism evidence="3 4">
    <name type="scientific">Oldenlandia corymbosa var. corymbosa</name>
    <dbReference type="NCBI Taxonomy" id="529605"/>
    <lineage>
        <taxon>Eukaryota</taxon>
        <taxon>Viridiplantae</taxon>
        <taxon>Streptophyta</taxon>
        <taxon>Embryophyta</taxon>
        <taxon>Tracheophyta</taxon>
        <taxon>Spermatophyta</taxon>
        <taxon>Magnoliopsida</taxon>
        <taxon>eudicotyledons</taxon>
        <taxon>Gunneridae</taxon>
        <taxon>Pentapetalae</taxon>
        <taxon>asterids</taxon>
        <taxon>lamiids</taxon>
        <taxon>Gentianales</taxon>
        <taxon>Rubiaceae</taxon>
        <taxon>Rubioideae</taxon>
        <taxon>Spermacoceae</taxon>
        <taxon>Hedyotis-Oldenlandia complex</taxon>
        <taxon>Oldenlandia</taxon>
    </lineage>
</organism>
<feature type="signal peptide" evidence="1">
    <location>
        <begin position="1"/>
        <end position="20"/>
    </location>
</feature>
<dbReference type="EMBL" id="OX459120">
    <property type="protein sequence ID" value="CAI9098543.1"/>
    <property type="molecule type" value="Genomic_DNA"/>
</dbReference>
<dbReference type="InterPro" id="IPR001810">
    <property type="entry name" value="F-box_dom"/>
</dbReference>
<gene>
    <name evidence="3" type="ORF">OLC1_LOCUS8725</name>
</gene>
<feature type="domain" description="F-box" evidence="2">
    <location>
        <begin position="64"/>
        <end position="102"/>
    </location>
</feature>
<dbReference type="InterPro" id="IPR055290">
    <property type="entry name" value="At3g26010-like"/>
</dbReference>
<dbReference type="Gene3D" id="1.20.1280.50">
    <property type="match status" value="1"/>
</dbReference>